<protein>
    <submittedName>
        <fullName evidence="1">Uncharacterized protein</fullName>
    </submittedName>
</protein>
<dbReference type="Proteomes" id="UP001060215">
    <property type="component" value="Chromosome 6"/>
</dbReference>
<sequence>MESDDDTDARMQEMCDDVAALAIEWQNEMNNNYVEAYRIASDYYNAHVLKVPCRTSILTGRAWILELYNGHSGRFRYELCMPKVVFTHLCATLVNDFGLHVPEREHGLHIEESVAIFIHVLKNLPNRELQERFQYFSETISRHFHNVLKAMKKNAAEYTYANIPDRADLAALDEAVVATDDDVEMAEVRHRIRAELYQIRRNSR</sequence>
<keyword evidence="2" id="KW-1185">Reference proteome</keyword>
<accession>A0ACC0IA99</accession>
<organism evidence="1 2">
    <name type="scientific">Camellia lanceoleosa</name>
    <dbReference type="NCBI Taxonomy" id="1840588"/>
    <lineage>
        <taxon>Eukaryota</taxon>
        <taxon>Viridiplantae</taxon>
        <taxon>Streptophyta</taxon>
        <taxon>Embryophyta</taxon>
        <taxon>Tracheophyta</taxon>
        <taxon>Spermatophyta</taxon>
        <taxon>Magnoliopsida</taxon>
        <taxon>eudicotyledons</taxon>
        <taxon>Gunneridae</taxon>
        <taxon>Pentapetalae</taxon>
        <taxon>asterids</taxon>
        <taxon>Ericales</taxon>
        <taxon>Theaceae</taxon>
        <taxon>Camellia</taxon>
    </lineage>
</organism>
<evidence type="ECO:0000313" key="2">
    <source>
        <dbReference type="Proteomes" id="UP001060215"/>
    </source>
</evidence>
<reference evidence="1 2" key="1">
    <citation type="journal article" date="2022" name="Plant J.">
        <title>Chromosome-level genome of Camellia lanceoleosa provides a valuable resource for understanding genome evolution and self-incompatibility.</title>
        <authorList>
            <person name="Gong W."/>
            <person name="Xiao S."/>
            <person name="Wang L."/>
            <person name="Liao Z."/>
            <person name="Chang Y."/>
            <person name="Mo W."/>
            <person name="Hu G."/>
            <person name="Li W."/>
            <person name="Zhao G."/>
            <person name="Zhu H."/>
            <person name="Hu X."/>
            <person name="Ji K."/>
            <person name="Xiang X."/>
            <person name="Song Q."/>
            <person name="Yuan D."/>
            <person name="Jin S."/>
            <person name="Zhang L."/>
        </authorList>
    </citation>
    <scope>NUCLEOTIDE SEQUENCE [LARGE SCALE GENOMIC DNA]</scope>
    <source>
        <strain evidence="1">SQ_2022a</strain>
    </source>
</reference>
<name>A0ACC0IA99_9ERIC</name>
<evidence type="ECO:0000313" key="1">
    <source>
        <dbReference type="EMBL" id="KAI8022817.1"/>
    </source>
</evidence>
<gene>
    <name evidence="1" type="ORF">LOK49_LG03G00678</name>
</gene>
<dbReference type="EMBL" id="CM045763">
    <property type="protein sequence ID" value="KAI8022817.1"/>
    <property type="molecule type" value="Genomic_DNA"/>
</dbReference>
<proteinExistence type="predicted"/>
<comment type="caution">
    <text evidence="1">The sequence shown here is derived from an EMBL/GenBank/DDBJ whole genome shotgun (WGS) entry which is preliminary data.</text>
</comment>